<dbReference type="GO" id="GO:0006355">
    <property type="term" value="P:regulation of DNA-templated transcription"/>
    <property type="evidence" value="ECO:0007669"/>
    <property type="project" value="InterPro"/>
</dbReference>
<dbReference type="InterPro" id="IPR029016">
    <property type="entry name" value="GAF-like_dom_sf"/>
</dbReference>
<gene>
    <name evidence="5" type="ORF">SAMN05216552_10442</name>
</gene>
<dbReference type="Pfam" id="PF00563">
    <property type="entry name" value="EAL"/>
    <property type="match status" value="1"/>
</dbReference>
<dbReference type="InterPro" id="IPR001633">
    <property type="entry name" value="EAL_dom"/>
</dbReference>
<evidence type="ECO:0000259" key="1">
    <source>
        <dbReference type="PROSITE" id="PS50112"/>
    </source>
</evidence>
<dbReference type="Pfam" id="PF00989">
    <property type="entry name" value="PAS"/>
    <property type="match status" value="1"/>
</dbReference>
<dbReference type="InterPro" id="IPR013655">
    <property type="entry name" value="PAS_fold_3"/>
</dbReference>
<evidence type="ECO:0000259" key="3">
    <source>
        <dbReference type="PROSITE" id="PS50883"/>
    </source>
</evidence>
<dbReference type="InterPro" id="IPR000160">
    <property type="entry name" value="GGDEF_dom"/>
</dbReference>
<dbReference type="NCBIfam" id="TIGR00254">
    <property type="entry name" value="GGDEF"/>
    <property type="match status" value="1"/>
</dbReference>
<dbReference type="InterPro" id="IPR043128">
    <property type="entry name" value="Rev_trsase/Diguanyl_cyclase"/>
</dbReference>
<dbReference type="Gene3D" id="3.20.20.450">
    <property type="entry name" value="EAL domain"/>
    <property type="match status" value="1"/>
</dbReference>
<feature type="domain" description="PAC" evidence="2">
    <location>
        <begin position="703"/>
        <end position="755"/>
    </location>
</feature>
<dbReference type="SMART" id="SM00091">
    <property type="entry name" value="PAS"/>
    <property type="match status" value="2"/>
</dbReference>
<keyword evidence="6" id="KW-1185">Reference proteome</keyword>
<dbReference type="SMART" id="SM00052">
    <property type="entry name" value="EAL"/>
    <property type="match status" value="1"/>
</dbReference>
<reference evidence="6" key="1">
    <citation type="submission" date="2016-10" db="EMBL/GenBank/DDBJ databases">
        <authorList>
            <person name="Varghese N."/>
            <person name="Submissions S."/>
        </authorList>
    </citation>
    <scope>NUCLEOTIDE SEQUENCE [LARGE SCALE GENOMIC DNA]</scope>
    <source>
        <strain evidence="6">CGMCC 1.11014</strain>
    </source>
</reference>
<feature type="domain" description="PAC" evidence="2">
    <location>
        <begin position="245"/>
        <end position="297"/>
    </location>
</feature>
<dbReference type="Gene3D" id="3.30.450.20">
    <property type="entry name" value="PAS domain"/>
    <property type="match status" value="2"/>
</dbReference>
<dbReference type="Gene3D" id="3.30.450.40">
    <property type="match status" value="2"/>
</dbReference>
<dbReference type="STRING" id="1035707.SAMN05216552_10442"/>
<evidence type="ECO:0000313" key="5">
    <source>
        <dbReference type="EMBL" id="SFV14911.1"/>
    </source>
</evidence>
<dbReference type="NCBIfam" id="TIGR00229">
    <property type="entry name" value="sensory_box"/>
    <property type="match status" value="2"/>
</dbReference>
<dbReference type="SUPFAM" id="SSF55785">
    <property type="entry name" value="PYP-like sensor domain (PAS domain)"/>
    <property type="match status" value="2"/>
</dbReference>
<feature type="domain" description="PAS" evidence="1">
    <location>
        <begin position="639"/>
        <end position="679"/>
    </location>
</feature>
<dbReference type="InterPro" id="IPR013767">
    <property type="entry name" value="PAS_fold"/>
</dbReference>
<dbReference type="OrthoDB" id="9813903at2"/>
<dbReference type="Proteomes" id="UP000199391">
    <property type="component" value="Unassembled WGS sequence"/>
</dbReference>
<dbReference type="Pfam" id="PF00990">
    <property type="entry name" value="GGDEF"/>
    <property type="match status" value="1"/>
</dbReference>
<dbReference type="SUPFAM" id="SSF55781">
    <property type="entry name" value="GAF domain-like"/>
    <property type="match status" value="3"/>
</dbReference>
<feature type="domain" description="EAL" evidence="3">
    <location>
        <begin position="934"/>
        <end position="1177"/>
    </location>
</feature>
<dbReference type="Pfam" id="PF08447">
    <property type="entry name" value="PAS_3"/>
    <property type="match status" value="1"/>
</dbReference>
<dbReference type="SMART" id="SM00065">
    <property type="entry name" value="GAF"/>
    <property type="match status" value="2"/>
</dbReference>
<dbReference type="PANTHER" id="PTHR44757:SF2">
    <property type="entry name" value="BIOFILM ARCHITECTURE MAINTENANCE PROTEIN MBAA"/>
    <property type="match status" value="1"/>
</dbReference>
<dbReference type="CDD" id="cd01948">
    <property type="entry name" value="EAL"/>
    <property type="match status" value="1"/>
</dbReference>
<dbReference type="PROSITE" id="PS50112">
    <property type="entry name" value="PAS"/>
    <property type="match status" value="1"/>
</dbReference>
<dbReference type="PROSITE" id="PS50883">
    <property type="entry name" value="EAL"/>
    <property type="match status" value="1"/>
</dbReference>
<dbReference type="InterPro" id="IPR035965">
    <property type="entry name" value="PAS-like_dom_sf"/>
</dbReference>
<dbReference type="CDD" id="cd00130">
    <property type="entry name" value="PAS"/>
    <property type="match status" value="2"/>
</dbReference>
<dbReference type="SUPFAM" id="SSF55073">
    <property type="entry name" value="Nucleotide cyclase"/>
    <property type="match status" value="1"/>
</dbReference>
<dbReference type="SMART" id="SM00086">
    <property type="entry name" value="PAC"/>
    <property type="match status" value="2"/>
</dbReference>
<evidence type="ECO:0000259" key="2">
    <source>
        <dbReference type="PROSITE" id="PS50113"/>
    </source>
</evidence>
<organism evidence="5 6">
    <name type="scientific">Pseudoduganella namucuonensis</name>
    <dbReference type="NCBI Taxonomy" id="1035707"/>
    <lineage>
        <taxon>Bacteria</taxon>
        <taxon>Pseudomonadati</taxon>
        <taxon>Pseudomonadota</taxon>
        <taxon>Betaproteobacteria</taxon>
        <taxon>Burkholderiales</taxon>
        <taxon>Oxalobacteraceae</taxon>
        <taxon>Telluria group</taxon>
        <taxon>Pseudoduganella</taxon>
    </lineage>
</organism>
<dbReference type="Gene3D" id="3.30.70.270">
    <property type="match status" value="1"/>
</dbReference>
<dbReference type="SMART" id="SM00267">
    <property type="entry name" value="GGDEF"/>
    <property type="match status" value="1"/>
</dbReference>
<accession>A0A1I7LYX7</accession>
<dbReference type="AlphaFoldDB" id="A0A1I7LYX7"/>
<dbReference type="InterPro" id="IPR029787">
    <property type="entry name" value="Nucleotide_cyclase"/>
</dbReference>
<dbReference type="CDD" id="cd01949">
    <property type="entry name" value="GGDEF"/>
    <property type="match status" value="1"/>
</dbReference>
<dbReference type="InterPro" id="IPR000014">
    <property type="entry name" value="PAS"/>
</dbReference>
<dbReference type="EMBL" id="FPBO01000044">
    <property type="protein sequence ID" value="SFV14911.1"/>
    <property type="molecule type" value="Genomic_DNA"/>
</dbReference>
<dbReference type="Pfam" id="PF13185">
    <property type="entry name" value="GAF_2"/>
    <property type="match status" value="1"/>
</dbReference>
<dbReference type="InterPro" id="IPR052155">
    <property type="entry name" value="Biofilm_reg_signaling"/>
</dbReference>
<name>A0A1I7LYX7_9BURK</name>
<proteinExistence type="predicted"/>
<dbReference type="FunFam" id="3.20.20.450:FF:000001">
    <property type="entry name" value="Cyclic di-GMP phosphodiesterase yahA"/>
    <property type="match status" value="1"/>
</dbReference>
<dbReference type="PROSITE" id="PS50887">
    <property type="entry name" value="GGDEF"/>
    <property type="match status" value="1"/>
</dbReference>
<evidence type="ECO:0000259" key="4">
    <source>
        <dbReference type="PROSITE" id="PS50887"/>
    </source>
</evidence>
<dbReference type="RefSeq" id="WP_093560025.1">
    <property type="nucleotide sequence ID" value="NZ_FPBO01000044.1"/>
</dbReference>
<feature type="domain" description="GGDEF" evidence="4">
    <location>
        <begin position="787"/>
        <end position="925"/>
    </location>
</feature>
<dbReference type="Pfam" id="PF01590">
    <property type="entry name" value="GAF"/>
    <property type="match status" value="1"/>
</dbReference>
<sequence>MKPLDRNEQARLAELYSFNILDTPADAGLGRLAGLAARQCGMPIAVVTMVDADRQWYKCAIGLDFRQTCRSISFCARTVEAGEPLVVGDARRDPRFERNPLVTGPPHLVFYAGVPLTTARHHVLGALAVFDTRPRAITPGQLGLLEVLAEQVMARLELRRHAALLEALRASGERYMHAARASLWDWQLPGTRIEYGERFRAMLGYSAAEFPDCTDSLLAVLHPDDRAATRFALARHLRRRRQEPVRLEFRLRTRARGYRWLETTAQGIWAPSGRPLRVVGSTVDIHERKVTTVELARSNRALQMLSRCNEEVTRAADEPQLVARVCRLAVELGGYDMAWVSQANDDAARSIKPVAWYPDDERGALLAELPLTWSLFGASGEPCGQAVLSGQPVVCADFPAALGEAAPALRRAGFQTLVALPLRDKDHNFGLVALMSAREREVSPEEVCLLRELVDDLAIGIANLRAESERDRLRRAVVKVAAGVCARSGTAFFESLLGNLGEAVGARASFVARLLPGEPPTARTLVAMVDGRLVDNFDYRVAGSPCENLAGADHWVVTDRLRASFPPASPLGGLAPSAYAGQALIDSSGQRLGFLCALFAEPLQTHDVILSTMRIFAARVAFELEREIADARILDQAALLDKAQDAIIARGLDSTILFWNKGAERLYGWAAEEAIGRSLPELVQSSGGDLPGMHDDLMRRGECSGELEQRRKDGGALVVEGRWSLVRDSDGAPKSVLEINTDISRRKADERQIRRLAFYDSLTGLPNRALLLDRLGHAFAACGRARGAGALLFIDLDNFKSLNDTLGHDQGDVLLRQVAGRLRHCVRTSDTVARLGGDEFVILMENLPPAAGEASSAARLLADKILAAFVEVFALGITEHRATPSIGIALFDGRAGSIDELLRWADLAMYQAKAAGRNTMRFFDPRMQAAVSSRVALEADLRNGLLRGEFVVYHQPQFDTHLKLIGAEALVRWRHPARGLICPGEFIALAEETGLIVPLGGWMLERACAHLARWARRAETRELTLAANVSIRQFRQAGFVEEVLDVLARTGANPARLKLELTESLLISDVESTVATMAALKRAGVGFSLDDFGTGYSSLAYLKRLPLDQLKIDRSFVRDITTDANDAAIARTIIALGHSLGLAIIAEGVETEEQRQLLQENGCDAFQGFLLGPPAAA</sequence>
<dbReference type="PANTHER" id="PTHR44757">
    <property type="entry name" value="DIGUANYLATE CYCLASE DGCP"/>
    <property type="match status" value="1"/>
</dbReference>
<dbReference type="InterPro" id="IPR003018">
    <property type="entry name" value="GAF"/>
</dbReference>
<dbReference type="InterPro" id="IPR035919">
    <property type="entry name" value="EAL_sf"/>
</dbReference>
<evidence type="ECO:0000313" key="6">
    <source>
        <dbReference type="Proteomes" id="UP000199391"/>
    </source>
</evidence>
<dbReference type="PROSITE" id="PS50113">
    <property type="entry name" value="PAC"/>
    <property type="match status" value="2"/>
</dbReference>
<dbReference type="InterPro" id="IPR001610">
    <property type="entry name" value="PAC"/>
</dbReference>
<dbReference type="InterPro" id="IPR000700">
    <property type="entry name" value="PAS-assoc_C"/>
</dbReference>
<dbReference type="SUPFAM" id="SSF141868">
    <property type="entry name" value="EAL domain-like"/>
    <property type="match status" value="1"/>
</dbReference>
<protein>
    <submittedName>
        <fullName evidence="5">Diguanylate cyclase/phosphodiesterase with PAS/PAC sensor(S)</fullName>
    </submittedName>
</protein>